<dbReference type="CDD" id="cd04458">
    <property type="entry name" value="CSP_CDS"/>
    <property type="match status" value="1"/>
</dbReference>
<evidence type="ECO:0000313" key="5">
    <source>
        <dbReference type="EMBL" id="SUO97989.1"/>
    </source>
</evidence>
<proteinExistence type="predicted"/>
<dbReference type="InterPro" id="IPR002059">
    <property type="entry name" value="CSP_DNA-bd"/>
</dbReference>
<protein>
    <submittedName>
        <fullName evidence="5">Guanyl-specific ribonuclease St</fullName>
        <ecNumber evidence="5">3.1.27.3</ecNumber>
    </submittedName>
</protein>
<sequence>MQVGTIKHWNAGNSYGFIRPEKGGADIFFHLSAWLGKEAPREGLTVYYQYDPKSGGRPATAAVNTAPHLPPLAPQTNAAAPANGKTKLSPLGKLFNTALIIILLILGSIFGVNFFTLSDESELSHSSFAHTQDPELRRSLARIEAGGPFPYPEHDGKVFYNREGLLPRKEQGYYREYTVPTPEAHDRGTRRIVTGGNPPEVYYYTEDHYRSFRQLEK</sequence>
<evidence type="ECO:0000256" key="1">
    <source>
        <dbReference type="ARBA" id="ARBA00022722"/>
    </source>
</evidence>
<name>A0A380MZL5_9GAMM</name>
<dbReference type="SUPFAM" id="SSF53933">
    <property type="entry name" value="Microbial ribonucleases"/>
    <property type="match status" value="1"/>
</dbReference>
<keyword evidence="1" id="KW-0540">Nuclease</keyword>
<dbReference type="EC" id="3.1.27.3" evidence="5"/>
<keyword evidence="3" id="KW-0812">Transmembrane</keyword>
<dbReference type="GO" id="GO:0004521">
    <property type="term" value="F:RNA endonuclease activity"/>
    <property type="evidence" value="ECO:0007669"/>
    <property type="project" value="InterPro"/>
</dbReference>
<gene>
    <name evidence="5" type="ORF">NCTC10717_01726</name>
</gene>
<dbReference type="GO" id="GO:0016787">
    <property type="term" value="F:hydrolase activity"/>
    <property type="evidence" value="ECO:0007669"/>
    <property type="project" value="UniProtKB-KW"/>
</dbReference>
<dbReference type="SMART" id="SM00357">
    <property type="entry name" value="CSP"/>
    <property type="match status" value="1"/>
</dbReference>
<dbReference type="InterPro" id="IPR012340">
    <property type="entry name" value="NA-bd_OB-fold"/>
</dbReference>
<evidence type="ECO:0000313" key="6">
    <source>
        <dbReference type="Proteomes" id="UP000254575"/>
    </source>
</evidence>
<feature type="transmembrane region" description="Helical" evidence="3">
    <location>
        <begin position="94"/>
        <end position="117"/>
    </location>
</feature>
<evidence type="ECO:0000256" key="2">
    <source>
        <dbReference type="ARBA" id="ARBA00022801"/>
    </source>
</evidence>
<keyword evidence="6" id="KW-1185">Reference proteome</keyword>
<evidence type="ECO:0000256" key="3">
    <source>
        <dbReference type="SAM" id="Phobius"/>
    </source>
</evidence>
<keyword evidence="2 5" id="KW-0378">Hydrolase</keyword>
<dbReference type="InterPro" id="IPR011129">
    <property type="entry name" value="CSD"/>
</dbReference>
<organism evidence="5 6">
    <name type="scientific">Suttonella indologenes</name>
    <dbReference type="NCBI Taxonomy" id="13276"/>
    <lineage>
        <taxon>Bacteria</taxon>
        <taxon>Pseudomonadati</taxon>
        <taxon>Pseudomonadota</taxon>
        <taxon>Gammaproteobacteria</taxon>
        <taxon>Cardiobacteriales</taxon>
        <taxon>Cardiobacteriaceae</taxon>
        <taxon>Suttonella</taxon>
    </lineage>
</organism>
<reference evidence="5 6" key="1">
    <citation type="submission" date="2018-06" db="EMBL/GenBank/DDBJ databases">
        <authorList>
            <consortium name="Pathogen Informatics"/>
            <person name="Doyle S."/>
        </authorList>
    </citation>
    <scope>NUCLEOTIDE SEQUENCE [LARGE SCALE GENOMIC DNA]</scope>
    <source>
        <strain evidence="5 6">NCTC10717</strain>
    </source>
</reference>
<dbReference type="EMBL" id="UHIA01000004">
    <property type="protein sequence ID" value="SUO97989.1"/>
    <property type="molecule type" value="Genomic_DNA"/>
</dbReference>
<dbReference type="Pfam" id="PF00313">
    <property type="entry name" value="CSD"/>
    <property type="match status" value="1"/>
</dbReference>
<dbReference type="SUPFAM" id="SSF50249">
    <property type="entry name" value="Nucleic acid-binding proteins"/>
    <property type="match status" value="1"/>
</dbReference>
<keyword evidence="3" id="KW-0472">Membrane</keyword>
<dbReference type="Pfam" id="PF00545">
    <property type="entry name" value="Ribonuclease"/>
    <property type="match status" value="1"/>
</dbReference>
<dbReference type="PROSITE" id="PS51857">
    <property type="entry name" value="CSD_2"/>
    <property type="match status" value="1"/>
</dbReference>
<accession>A0A380MZL5</accession>
<dbReference type="GO" id="GO:0003723">
    <property type="term" value="F:RNA binding"/>
    <property type="evidence" value="ECO:0007669"/>
    <property type="project" value="InterPro"/>
</dbReference>
<dbReference type="Gene3D" id="3.10.450.30">
    <property type="entry name" value="Microbial ribonucleases"/>
    <property type="match status" value="1"/>
</dbReference>
<keyword evidence="3" id="KW-1133">Transmembrane helix</keyword>
<dbReference type="InterPro" id="IPR000026">
    <property type="entry name" value="N1-like"/>
</dbReference>
<dbReference type="Proteomes" id="UP000254575">
    <property type="component" value="Unassembled WGS sequence"/>
</dbReference>
<dbReference type="Gene3D" id="2.40.50.140">
    <property type="entry name" value="Nucleic acid-binding proteins"/>
    <property type="match status" value="1"/>
</dbReference>
<feature type="domain" description="CSD" evidence="4">
    <location>
        <begin position="1"/>
        <end position="67"/>
    </location>
</feature>
<dbReference type="InterPro" id="IPR016191">
    <property type="entry name" value="Ribonuclease/ribotoxin"/>
</dbReference>
<dbReference type="GO" id="GO:0005829">
    <property type="term" value="C:cytosol"/>
    <property type="evidence" value="ECO:0007669"/>
    <property type="project" value="UniProtKB-ARBA"/>
</dbReference>
<dbReference type="AlphaFoldDB" id="A0A380MZL5"/>
<evidence type="ECO:0000259" key="4">
    <source>
        <dbReference type="PROSITE" id="PS51857"/>
    </source>
</evidence>